<gene>
    <name evidence="1" type="ORF">ATI53_102942</name>
</gene>
<dbReference type="GO" id="GO:0008671">
    <property type="term" value="F:2-dehydro-3-deoxygalactonokinase activity"/>
    <property type="evidence" value="ECO:0007669"/>
    <property type="project" value="InterPro"/>
</dbReference>
<dbReference type="AlphaFoldDB" id="A0A327XYT5"/>
<dbReference type="EMBL" id="QLMG01000029">
    <property type="protein sequence ID" value="RAK14148.1"/>
    <property type="molecule type" value="Genomic_DNA"/>
</dbReference>
<name>A0A327XYT5_9RHOB</name>
<accession>A0A327XYT5</accession>
<dbReference type="RefSeq" id="WP_009506002.1">
    <property type="nucleotide sequence ID" value="NZ_LIQE01000024.1"/>
</dbReference>
<reference evidence="1 2" key="1">
    <citation type="submission" date="2018-06" db="EMBL/GenBank/DDBJ databases">
        <title>Genomic Encyclopedia of Archaeal and Bacterial Type Strains, Phase II (KMG-II): from individual species to whole genera.</title>
        <authorList>
            <person name="Goeker M."/>
        </authorList>
    </citation>
    <scope>NUCLEOTIDE SEQUENCE [LARGE SCALE GENOMIC DNA]</scope>
    <source>
        <strain evidence="1 2">DSM 22011</strain>
    </source>
</reference>
<dbReference type="InterPro" id="IPR007729">
    <property type="entry name" value="DGOK"/>
</dbReference>
<proteinExistence type="predicted"/>
<comment type="caution">
    <text evidence="1">The sequence shown here is derived from an EMBL/GenBank/DDBJ whole genome shotgun (WGS) entry which is preliminary data.</text>
</comment>
<evidence type="ECO:0000313" key="2">
    <source>
        <dbReference type="Proteomes" id="UP000249165"/>
    </source>
</evidence>
<keyword evidence="1" id="KW-0808">Transferase</keyword>
<dbReference type="Gene3D" id="3.30.420.310">
    <property type="entry name" value="2-keto-3-deoxy-galactonokinase, C-terminal domain"/>
    <property type="match status" value="1"/>
</dbReference>
<dbReference type="Proteomes" id="UP000249165">
    <property type="component" value="Unassembled WGS sequence"/>
</dbReference>
<dbReference type="GO" id="GO:0034194">
    <property type="term" value="P:D-galactonate catabolic process"/>
    <property type="evidence" value="ECO:0007669"/>
    <property type="project" value="InterPro"/>
</dbReference>
<keyword evidence="2" id="KW-1185">Reference proteome</keyword>
<evidence type="ECO:0000313" key="1">
    <source>
        <dbReference type="EMBL" id="RAK14148.1"/>
    </source>
</evidence>
<dbReference type="Pfam" id="PF05035">
    <property type="entry name" value="DGOK"/>
    <property type="match status" value="1"/>
</dbReference>
<protein>
    <submittedName>
        <fullName evidence="1">2-dehydro-3-deoxygalactonokinase</fullName>
    </submittedName>
</protein>
<keyword evidence="1" id="KW-0418">Kinase</keyword>
<dbReference type="OrthoDB" id="256574at2"/>
<sequence length="261" mass="27385">MTRPDWIAIEFGSVRMLQWDMRGNDVLARHERAPLPLNALADAVPQEVPVVVSGAPGAALAVPCRPAPPCRSGGFLLLPGVKQAQPYDTMEAEVTRIAGFLALNPGFDGTICLPGPTSRWVQISAGEIVSFRSVLTGTLLTLLQAPQALGALDDGFDADVLREAVDRALGRPAALTCDLATLRAGILAGGAEGAGSRALGWLIGVELAATRPWWLGQNVALLADGQMGEPYRIALEAQGVPALIADGPRMALEGLKRARAM</sequence>
<organism evidence="1 2">
    <name type="scientific">Salipiger aestuarii</name>
    <dbReference type="NCBI Taxonomy" id="568098"/>
    <lineage>
        <taxon>Bacteria</taxon>
        <taxon>Pseudomonadati</taxon>
        <taxon>Pseudomonadota</taxon>
        <taxon>Alphaproteobacteria</taxon>
        <taxon>Rhodobacterales</taxon>
        <taxon>Roseobacteraceae</taxon>
        <taxon>Salipiger</taxon>
    </lineage>
</organism>
<dbReference type="InterPro" id="IPR042257">
    <property type="entry name" value="DGOK_C"/>
</dbReference>